<evidence type="ECO:0000259" key="2">
    <source>
        <dbReference type="Pfam" id="PF18962"/>
    </source>
</evidence>
<dbReference type="Pfam" id="PF18962">
    <property type="entry name" value="Por_Secre_tail"/>
    <property type="match status" value="1"/>
</dbReference>
<keyword evidence="4" id="KW-1185">Reference proteome</keyword>
<protein>
    <submittedName>
        <fullName evidence="3">T9SS type A sorting domain-containing protein</fullName>
    </submittedName>
</protein>
<gene>
    <name evidence="3" type="ORF">M3P09_15660</name>
</gene>
<feature type="non-terminal residue" evidence="3">
    <location>
        <position position="1"/>
    </location>
</feature>
<dbReference type="Proteomes" id="UP001165381">
    <property type="component" value="Unassembled WGS sequence"/>
</dbReference>
<sequence length="181" mass="19762">TITNDGCTAADVLNLTVTAMPVWYLDADGDNYAESTMTQCASPGAGYTTTVLPITDCDDTNFNINPGVTEIPGNGIDDDCNAATPDGALDIEDDFNLNNLLITPNPFSSILNIKLPLSYNNDEFNIKIFDLNGRLVFSKQYSSINGTINVTNLNRLEQAPYLLKVINKETGRSVVKRLIKY</sequence>
<reference evidence="3" key="1">
    <citation type="submission" date="2022-05" db="EMBL/GenBank/DDBJ databases">
        <authorList>
            <person name="Park J.-S."/>
        </authorList>
    </citation>
    <scope>NUCLEOTIDE SEQUENCE</scope>
    <source>
        <strain evidence="3">2012CJ34-3</strain>
    </source>
</reference>
<dbReference type="Pfam" id="PF11617">
    <property type="entry name" value="Cu-binding_MopE"/>
    <property type="match status" value="1"/>
</dbReference>
<organism evidence="3 4">
    <name type="scientific">Jejuia spongiicola</name>
    <dbReference type="NCBI Taxonomy" id="2942207"/>
    <lineage>
        <taxon>Bacteria</taxon>
        <taxon>Pseudomonadati</taxon>
        <taxon>Bacteroidota</taxon>
        <taxon>Flavobacteriia</taxon>
        <taxon>Flavobacteriales</taxon>
        <taxon>Flavobacteriaceae</taxon>
        <taxon>Jejuia</taxon>
    </lineage>
</organism>
<evidence type="ECO:0000256" key="1">
    <source>
        <dbReference type="ARBA" id="ARBA00022729"/>
    </source>
</evidence>
<evidence type="ECO:0000313" key="4">
    <source>
        <dbReference type="Proteomes" id="UP001165381"/>
    </source>
</evidence>
<name>A0ABT0QJK1_9FLAO</name>
<proteinExistence type="predicted"/>
<dbReference type="InterPro" id="IPR026444">
    <property type="entry name" value="Secre_tail"/>
</dbReference>
<feature type="domain" description="Secretion system C-terminal sorting" evidence="2">
    <location>
        <begin position="104"/>
        <end position="178"/>
    </location>
</feature>
<keyword evidence="1" id="KW-0732">Signal</keyword>
<dbReference type="RefSeq" id="WP_249973861.1">
    <property type="nucleotide sequence ID" value="NZ_JAMFLZ010000009.1"/>
</dbReference>
<dbReference type="EMBL" id="JAMFLZ010000009">
    <property type="protein sequence ID" value="MCL6296449.1"/>
    <property type="molecule type" value="Genomic_DNA"/>
</dbReference>
<dbReference type="InterPro" id="IPR021655">
    <property type="entry name" value="Put_metal-bd"/>
</dbReference>
<evidence type="ECO:0000313" key="3">
    <source>
        <dbReference type="EMBL" id="MCL6296449.1"/>
    </source>
</evidence>
<dbReference type="NCBIfam" id="TIGR04183">
    <property type="entry name" value="Por_Secre_tail"/>
    <property type="match status" value="1"/>
</dbReference>
<comment type="caution">
    <text evidence="3">The sequence shown here is derived from an EMBL/GenBank/DDBJ whole genome shotgun (WGS) entry which is preliminary data.</text>
</comment>
<accession>A0ABT0QJK1</accession>